<name>A0ABX1VE90_9PLAN</name>
<dbReference type="Pfam" id="PF01346">
    <property type="entry name" value="FKBP_N"/>
    <property type="match status" value="1"/>
</dbReference>
<feature type="signal peptide" evidence="5">
    <location>
        <begin position="1"/>
        <end position="20"/>
    </location>
</feature>
<comment type="caution">
    <text evidence="7">The sequence shown here is derived from an EMBL/GenBank/DDBJ whole genome shotgun (WGS) entry which is preliminary data.</text>
</comment>
<reference evidence="7 8" key="1">
    <citation type="journal article" date="2020" name="Syst. Appl. Microbiol.">
        <title>Alienimonas chondri sp. nov., a novel planctomycete isolated from the biofilm of the red alga Chondrus crispus.</title>
        <authorList>
            <person name="Vitorino I."/>
            <person name="Albuquerque L."/>
            <person name="Wiegand S."/>
            <person name="Kallscheuer N."/>
            <person name="da Costa M.S."/>
            <person name="Lobo-da-Cunha A."/>
            <person name="Jogler C."/>
            <person name="Lage O.M."/>
        </authorList>
    </citation>
    <scope>NUCLEOTIDE SEQUENCE [LARGE SCALE GENOMIC DNA]</scope>
    <source>
        <strain evidence="7 8">LzC2</strain>
    </source>
</reference>
<dbReference type="InterPro" id="IPR001179">
    <property type="entry name" value="PPIase_FKBP_dom"/>
</dbReference>
<feature type="domain" description="PPIase FKBP-type" evidence="6">
    <location>
        <begin position="148"/>
        <end position="241"/>
    </location>
</feature>
<dbReference type="InterPro" id="IPR036944">
    <property type="entry name" value="PPIase_FKBP_N_sf"/>
</dbReference>
<evidence type="ECO:0000256" key="5">
    <source>
        <dbReference type="SAM" id="SignalP"/>
    </source>
</evidence>
<evidence type="ECO:0000256" key="1">
    <source>
        <dbReference type="ARBA" id="ARBA00000971"/>
    </source>
</evidence>
<dbReference type="InterPro" id="IPR000774">
    <property type="entry name" value="PPIase_FKBP_N"/>
</dbReference>
<evidence type="ECO:0000256" key="2">
    <source>
        <dbReference type="ARBA" id="ARBA00023110"/>
    </source>
</evidence>
<dbReference type="Proteomes" id="UP000609651">
    <property type="component" value="Unassembled WGS sequence"/>
</dbReference>
<evidence type="ECO:0000256" key="3">
    <source>
        <dbReference type="PROSITE-ProRule" id="PRU00277"/>
    </source>
</evidence>
<dbReference type="EC" id="5.2.1.8" evidence="4"/>
<organism evidence="7 8">
    <name type="scientific">Alienimonas chondri</name>
    <dbReference type="NCBI Taxonomy" id="2681879"/>
    <lineage>
        <taxon>Bacteria</taxon>
        <taxon>Pseudomonadati</taxon>
        <taxon>Planctomycetota</taxon>
        <taxon>Planctomycetia</taxon>
        <taxon>Planctomycetales</taxon>
        <taxon>Planctomycetaceae</taxon>
        <taxon>Alienimonas</taxon>
    </lineage>
</organism>
<keyword evidence="3 4" id="KW-0413">Isomerase</keyword>
<dbReference type="Gene3D" id="3.10.50.40">
    <property type="match status" value="1"/>
</dbReference>
<evidence type="ECO:0000313" key="7">
    <source>
        <dbReference type="EMBL" id="NNJ26410.1"/>
    </source>
</evidence>
<keyword evidence="2 3" id="KW-0697">Rotamase</keyword>
<sequence length="258" mass="26644">MTAVNVALLAVLALSAPAPQDDRAAAGANEPSPVPVSKLSEPQKLSYALGVNIGRSLLADGLDPDPELFLDGLRDALTERPVQLSDEELSQLLADAAARVRKAVAKKRSAASLAALDRFAEGDATTTRSTGELVRFETTGTGPKPSPKGRVRLHYAAGIAGEGTPFFTTRRTTSEGEAVEEPIEVAVEELLPGLRTVLPEVPVGSTVTIGLPPDRAYGPAGGPAVPPNTALLVRVELLAVLPVPESAEPAAATDGETP</sequence>
<comment type="catalytic activity">
    <reaction evidence="1 3 4">
        <text>[protein]-peptidylproline (omega=180) = [protein]-peptidylproline (omega=0)</text>
        <dbReference type="Rhea" id="RHEA:16237"/>
        <dbReference type="Rhea" id="RHEA-COMP:10747"/>
        <dbReference type="Rhea" id="RHEA-COMP:10748"/>
        <dbReference type="ChEBI" id="CHEBI:83833"/>
        <dbReference type="ChEBI" id="CHEBI:83834"/>
        <dbReference type="EC" id="5.2.1.8"/>
    </reaction>
</comment>
<keyword evidence="8" id="KW-1185">Reference proteome</keyword>
<accession>A0ABX1VE90</accession>
<dbReference type="RefSeq" id="WP_206678686.1">
    <property type="nucleotide sequence ID" value="NZ_WTPX01000076.1"/>
</dbReference>
<dbReference type="Gene3D" id="1.10.287.460">
    <property type="entry name" value="Peptidyl-prolyl cis-trans isomerase, FKBP-type, N-terminal domain"/>
    <property type="match status" value="1"/>
</dbReference>
<evidence type="ECO:0000259" key="6">
    <source>
        <dbReference type="PROSITE" id="PS50059"/>
    </source>
</evidence>
<feature type="chain" id="PRO_5045461200" description="Peptidyl-prolyl cis-trans isomerase" evidence="5">
    <location>
        <begin position="21"/>
        <end position="258"/>
    </location>
</feature>
<evidence type="ECO:0000256" key="4">
    <source>
        <dbReference type="RuleBase" id="RU003915"/>
    </source>
</evidence>
<dbReference type="Pfam" id="PF00254">
    <property type="entry name" value="FKBP_C"/>
    <property type="match status" value="1"/>
</dbReference>
<dbReference type="SUPFAM" id="SSF54534">
    <property type="entry name" value="FKBP-like"/>
    <property type="match status" value="1"/>
</dbReference>
<dbReference type="InterPro" id="IPR046357">
    <property type="entry name" value="PPIase_dom_sf"/>
</dbReference>
<comment type="similarity">
    <text evidence="4">Belongs to the FKBP-type PPIase family.</text>
</comment>
<protein>
    <recommendedName>
        <fullName evidence="4">Peptidyl-prolyl cis-trans isomerase</fullName>
        <ecNumber evidence="4">5.2.1.8</ecNumber>
    </recommendedName>
</protein>
<gene>
    <name evidence="7" type="ORF">LzC2_24940</name>
</gene>
<proteinExistence type="inferred from homology"/>
<dbReference type="PROSITE" id="PS50059">
    <property type="entry name" value="FKBP_PPIASE"/>
    <property type="match status" value="1"/>
</dbReference>
<dbReference type="EMBL" id="WTPX01000076">
    <property type="protein sequence ID" value="NNJ26410.1"/>
    <property type="molecule type" value="Genomic_DNA"/>
</dbReference>
<evidence type="ECO:0000313" key="8">
    <source>
        <dbReference type="Proteomes" id="UP000609651"/>
    </source>
</evidence>
<keyword evidence="5" id="KW-0732">Signal</keyword>